<dbReference type="InterPro" id="IPR042185">
    <property type="entry name" value="Serpin_sf_2"/>
</dbReference>
<dbReference type="SUPFAM" id="SSF56574">
    <property type="entry name" value="Serpins"/>
    <property type="match status" value="1"/>
</dbReference>
<evidence type="ECO:0000256" key="4">
    <source>
        <dbReference type="RuleBase" id="RU000411"/>
    </source>
</evidence>
<name>A0A1Y9IV78_9DIPT</name>
<keyword evidence="7" id="KW-1185">Reference proteome</keyword>
<dbReference type="CDD" id="cd19601">
    <property type="entry name" value="serpin42Da-like"/>
    <property type="match status" value="1"/>
</dbReference>
<evidence type="ECO:0000256" key="1">
    <source>
        <dbReference type="ARBA" id="ARBA00009500"/>
    </source>
</evidence>
<evidence type="ECO:0000256" key="3">
    <source>
        <dbReference type="ARBA" id="ARBA00022900"/>
    </source>
</evidence>
<dbReference type="SMART" id="SM00093">
    <property type="entry name" value="SERPIN"/>
    <property type="match status" value="1"/>
</dbReference>
<dbReference type="Gene3D" id="2.30.39.10">
    <property type="entry name" value="Alpha-1-antitrypsin, domain 1"/>
    <property type="match status" value="1"/>
</dbReference>
<dbReference type="GO" id="GO:0005615">
    <property type="term" value="C:extracellular space"/>
    <property type="evidence" value="ECO:0007669"/>
    <property type="project" value="InterPro"/>
</dbReference>
<evidence type="ECO:0000256" key="2">
    <source>
        <dbReference type="ARBA" id="ARBA00022690"/>
    </source>
</evidence>
<dbReference type="Gene3D" id="3.30.497.10">
    <property type="entry name" value="Antithrombin, subunit I, domain 2"/>
    <property type="match status" value="1"/>
</dbReference>
<dbReference type="STRING" id="112268.A0A1Y9IV78"/>
<dbReference type="InterPro" id="IPR023796">
    <property type="entry name" value="Serpin_dom"/>
</dbReference>
<evidence type="ECO:0000313" key="7">
    <source>
        <dbReference type="Proteomes" id="UP000075920"/>
    </source>
</evidence>
<proteinExistence type="inferred from homology"/>
<accession>A0A1Y9IV78</accession>
<dbReference type="GO" id="GO:0004867">
    <property type="term" value="F:serine-type endopeptidase inhibitor activity"/>
    <property type="evidence" value="ECO:0007669"/>
    <property type="project" value="UniProtKB-KW"/>
</dbReference>
<dbReference type="PANTHER" id="PTHR11461">
    <property type="entry name" value="SERINE PROTEASE INHIBITOR, SERPIN"/>
    <property type="match status" value="1"/>
</dbReference>
<protein>
    <recommendedName>
        <fullName evidence="5">Serpin domain-containing protein</fullName>
    </recommendedName>
</protein>
<dbReference type="AlphaFoldDB" id="A0A1Y9IV78"/>
<keyword evidence="2" id="KW-0646">Protease inhibitor</keyword>
<dbReference type="VEuPathDB" id="VectorBase:AMIN011592"/>
<reference evidence="6" key="2">
    <citation type="submission" date="2020-05" db="UniProtKB">
        <authorList>
            <consortium name="EnsemblMetazoa"/>
        </authorList>
    </citation>
    <scope>IDENTIFICATION</scope>
    <source>
        <strain evidence="6">MINIMUS1</strain>
    </source>
</reference>
<dbReference type="InterPro" id="IPR036186">
    <property type="entry name" value="Serpin_sf"/>
</dbReference>
<evidence type="ECO:0000313" key="6">
    <source>
        <dbReference type="EnsemblMetazoa" id="AMIN011592-PD"/>
    </source>
</evidence>
<reference evidence="7" key="1">
    <citation type="submission" date="2013-03" db="EMBL/GenBank/DDBJ databases">
        <title>The Genome Sequence of Anopheles minimus MINIMUS1.</title>
        <authorList>
            <consortium name="The Broad Institute Genomics Platform"/>
            <person name="Neafsey D.E."/>
            <person name="Walton C."/>
            <person name="Walker B."/>
            <person name="Young S.K."/>
            <person name="Zeng Q."/>
            <person name="Gargeya S."/>
            <person name="Fitzgerald M."/>
            <person name="Haas B."/>
            <person name="Abouelleil A."/>
            <person name="Allen A.W."/>
            <person name="Alvarado L."/>
            <person name="Arachchi H.M."/>
            <person name="Berlin A.M."/>
            <person name="Chapman S.B."/>
            <person name="Gainer-Dewar J."/>
            <person name="Goldberg J."/>
            <person name="Griggs A."/>
            <person name="Gujja S."/>
            <person name="Hansen M."/>
            <person name="Howarth C."/>
            <person name="Imamovic A."/>
            <person name="Ireland A."/>
            <person name="Larimer J."/>
            <person name="McCowan C."/>
            <person name="Murphy C."/>
            <person name="Pearson M."/>
            <person name="Poon T.W."/>
            <person name="Priest M."/>
            <person name="Roberts A."/>
            <person name="Saif S."/>
            <person name="Shea T."/>
            <person name="Sisk P."/>
            <person name="Sykes S."/>
            <person name="Wortman J."/>
            <person name="Nusbaum C."/>
            <person name="Birren B."/>
        </authorList>
    </citation>
    <scope>NUCLEOTIDE SEQUENCE [LARGE SCALE GENOMIC DNA]</scope>
    <source>
        <strain evidence="7">MINIMUS1</strain>
    </source>
</reference>
<dbReference type="EnsemblMetazoa" id="AMIN011592-RD">
    <property type="protein sequence ID" value="AMIN011592-PD"/>
    <property type="gene ID" value="AMIN011592"/>
</dbReference>
<evidence type="ECO:0000259" key="5">
    <source>
        <dbReference type="SMART" id="SM00093"/>
    </source>
</evidence>
<sequence>MADTNTLDAQFVEQSNRFATKLFRQISAKTQENVVVSPFSISMCLTLAALGAGGLTAEEMYSVLEYGTPKEKQTVANNYSRLMARIATDSTVNVANKVYVMERYAVKSTFNEIATASFRSEAEPVNFADGAAAAKKINGWVEEKTNSKIKDLISPDALDELSRMVLVNAVHFKGTWTYQFDPTLTRPFPFWLNDTESREVPMMNIKKHFAYNNFEQHGFAALELTYSGSDMTMMILLPHERTGLAALEEKLPSLNLAELATQMHKQEVEVFLPKFKIEFTRDLNDDLTELGMGRMFSDSAEFPDLLEQNEPLKVSKVVHKAFIEVNEEGTEAAAATVAVVRVKRCLIDRLKVRLDHPYLYVLLMGSPRQVAFIGRYMKPDQSDTSGANRHDEL</sequence>
<organism evidence="6 7">
    <name type="scientific">Anopheles minimus</name>
    <dbReference type="NCBI Taxonomy" id="112268"/>
    <lineage>
        <taxon>Eukaryota</taxon>
        <taxon>Metazoa</taxon>
        <taxon>Ecdysozoa</taxon>
        <taxon>Arthropoda</taxon>
        <taxon>Hexapoda</taxon>
        <taxon>Insecta</taxon>
        <taxon>Pterygota</taxon>
        <taxon>Neoptera</taxon>
        <taxon>Endopterygota</taxon>
        <taxon>Diptera</taxon>
        <taxon>Nematocera</taxon>
        <taxon>Culicoidea</taxon>
        <taxon>Culicidae</taxon>
        <taxon>Anophelinae</taxon>
        <taxon>Anopheles</taxon>
    </lineage>
</organism>
<keyword evidence="3" id="KW-0722">Serine protease inhibitor</keyword>
<dbReference type="PANTHER" id="PTHR11461:SF211">
    <property type="entry name" value="GH10112P-RELATED"/>
    <property type="match status" value="1"/>
</dbReference>
<feature type="domain" description="Serpin" evidence="5">
    <location>
        <begin position="20"/>
        <end position="379"/>
    </location>
</feature>
<dbReference type="Proteomes" id="UP000075920">
    <property type="component" value="Unassembled WGS sequence"/>
</dbReference>
<dbReference type="Pfam" id="PF00079">
    <property type="entry name" value="Serpin"/>
    <property type="match status" value="1"/>
</dbReference>
<dbReference type="InterPro" id="IPR042178">
    <property type="entry name" value="Serpin_sf_1"/>
</dbReference>
<dbReference type="InterPro" id="IPR000215">
    <property type="entry name" value="Serpin_fam"/>
</dbReference>
<comment type="similarity">
    <text evidence="1 4">Belongs to the serpin family.</text>
</comment>